<evidence type="ECO:0000313" key="4">
    <source>
        <dbReference type="Proteomes" id="UP000190961"/>
    </source>
</evidence>
<dbReference type="Proteomes" id="UP000190961">
    <property type="component" value="Unassembled WGS sequence"/>
</dbReference>
<dbReference type="Pfam" id="PF01451">
    <property type="entry name" value="LMWPc"/>
    <property type="match status" value="1"/>
</dbReference>
<evidence type="ECO:0000259" key="2">
    <source>
        <dbReference type="SMART" id="SM00226"/>
    </source>
</evidence>
<evidence type="ECO:0000256" key="1">
    <source>
        <dbReference type="ARBA" id="ARBA00022849"/>
    </source>
</evidence>
<dbReference type="AlphaFoldDB" id="A0A1T5M104"/>
<proteinExistence type="predicted"/>
<dbReference type="SMART" id="SM00226">
    <property type="entry name" value="LMWPc"/>
    <property type="match status" value="1"/>
</dbReference>
<dbReference type="EMBL" id="FUZU01000003">
    <property type="protein sequence ID" value="SKC81912.1"/>
    <property type="molecule type" value="Genomic_DNA"/>
</dbReference>
<feature type="domain" description="Phosphotyrosine protein phosphatase I" evidence="2">
    <location>
        <begin position="54"/>
        <end position="212"/>
    </location>
</feature>
<name>A0A1T5M104_9BACT</name>
<keyword evidence="4" id="KW-1185">Reference proteome</keyword>
<dbReference type="PANTHER" id="PTHR43428:SF1">
    <property type="entry name" value="ARSENATE REDUCTASE"/>
    <property type="match status" value="1"/>
</dbReference>
<dbReference type="InterPro" id="IPR023485">
    <property type="entry name" value="Ptyr_pPase"/>
</dbReference>
<dbReference type="PANTHER" id="PTHR43428">
    <property type="entry name" value="ARSENATE REDUCTASE"/>
    <property type="match status" value="1"/>
</dbReference>
<dbReference type="STRING" id="688867.SAMN05660236_4051"/>
<organism evidence="3 4">
    <name type="scientific">Ohtaekwangia koreensis</name>
    <dbReference type="NCBI Taxonomy" id="688867"/>
    <lineage>
        <taxon>Bacteria</taxon>
        <taxon>Pseudomonadati</taxon>
        <taxon>Bacteroidota</taxon>
        <taxon>Cytophagia</taxon>
        <taxon>Cytophagales</taxon>
        <taxon>Fulvivirgaceae</taxon>
        <taxon>Ohtaekwangia</taxon>
    </lineage>
</organism>
<accession>A0A1T5M104</accession>
<dbReference type="SUPFAM" id="SSF52788">
    <property type="entry name" value="Phosphotyrosine protein phosphatases I"/>
    <property type="match status" value="1"/>
</dbReference>
<sequence length="215" mass="23699">MSFTPEMKVAFYAPVSKNINAYSKEFDQIPEERKKALKKLALFVESKVKAGEKAELIFICTHNSRRSHISQIWAQTAATYYGIPNVVAYSGGTEATAFNPRAVKAMEDAGFKIKRTTEGTNPVYEVRFSDEAVAIKAFSKKYDGEGNPKSGFGAVMTCSQADQNCPVVSGATVRIATPYDDPKDFDGTPQEAAKYAERVHQIGREILYAFSLIKA</sequence>
<reference evidence="3 4" key="1">
    <citation type="submission" date="2017-02" db="EMBL/GenBank/DDBJ databases">
        <authorList>
            <person name="Peterson S.W."/>
        </authorList>
    </citation>
    <scope>NUCLEOTIDE SEQUENCE [LARGE SCALE GENOMIC DNA]</scope>
    <source>
        <strain evidence="3 4">DSM 25262</strain>
    </source>
</reference>
<dbReference type="GO" id="GO:0046685">
    <property type="term" value="P:response to arsenic-containing substance"/>
    <property type="evidence" value="ECO:0007669"/>
    <property type="project" value="UniProtKB-KW"/>
</dbReference>
<gene>
    <name evidence="3" type="ORF">SAMN05660236_4051</name>
</gene>
<dbReference type="Gene3D" id="3.40.50.2300">
    <property type="match status" value="1"/>
</dbReference>
<evidence type="ECO:0000313" key="3">
    <source>
        <dbReference type="EMBL" id="SKC81912.1"/>
    </source>
</evidence>
<protein>
    <submittedName>
        <fullName evidence="3">Arsenate reductase</fullName>
    </submittedName>
</protein>
<dbReference type="InterPro" id="IPR036196">
    <property type="entry name" value="Ptyr_pPase_sf"/>
</dbReference>
<keyword evidence="1" id="KW-0059">Arsenical resistance</keyword>